<dbReference type="RefSeq" id="WP_117587006.1">
    <property type="nucleotide sequence ID" value="NZ_QRVA01000006.1"/>
</dbReference>
<gene>
    <name evidence="1" type="ORF">DWY11_04320</name>
</gene>
<evidence type="ECO:0000313" key="2">
    <source>
        <dbReference type="Proteomes" id="UP000283872"/>
    </source>
</evidence>
<organism evidence="1 2">
    <name type="scientific">Segatella copri</name>
    <dbReference type="NCBI Taxonomy" id="165179"/>
    <lineage>
        <taxon>Bacteria</taxon>
        <taxon>Pseudomonadati</taxon>
        <taxon>Bacteroidota</taxon>
        <taxon>Bacteroidia</taxon>
        <taxon>Bacteroidales</taxon>
        <taxon>Prevotellaceae</taxon>
        <taxon>Segatella</taxon>
    </lineage>
</organism>
<dbReference type="Proteomes" id="UP000283872">
    <property type="component" value="Unassembled WGS sequence"/>
</dbReference>
<evidence type="ECO:0000313" key="1">
    <source>
        <dbReference type="EMBL" id="RGS18014.1"/>
    </source>
</evidence>
<sequence>MRKNKTYEQQKKFYDKNNAYESLGALFFEWLTSGYMTAKQMQDVYREGTKECKEYIFEDLFHLVGHKTFYQFVRIFNFGKK</sequence>
<dbReference type="EMBL" id="QRVA01000006">
    <property type="protein sequence ID" value="RGS18014.1"/>
    <property type="molecule type" value="Genomic_DNA"/>
</dbReference>
<comment type="caution">
    <text evidence="1">The sequence shown here is derived from an EMBL/GenBank/DDBJ whole genome shotgun (WGS) entry which is preliminary data.</text>
</comment>
<accession>A0A3E5E2Q4</accession>
<name>A0A3E5E2Q4_9BACT</name>
<proteinExistence type="predicted"/>
<dbReference type="AlphaFoldDB" id="A0A3E5E2Q4"/>
<protein>
    <submittedName>
        <fullName evidence="1">Uncharacterized protein</fullName>
    </submittedName>
</protein>
<reference evidence="1 2" key="1">
    <citation type="submission" date="2018-08" db="EMBL/GenBank/DDBJ databases">
        <title>A genome reference for cultivated species of the human gut microbiota.</title>
        <authorList>
            <person name="Zou Y."/>
            <person name="Xue W."/>
            <person name="Luo G."/>
        </authorList>
    </citation>
    <scope>NUCLEOTIDE SEQUENCE [LARGE SCALE GENOMIC DNA]</scope>
    <source>
        <strain evidence="1 2">AF24-12</strain>
    </source>
</reference>